<protein>
    <submittedName>
        <fullName evidence="1">Uncharacterized protein</fullName>
    </submittedName>
</protein>
<evidence type="ECO:0000313" key="2">
    <source>
        <dbReference type="Proteomes" id="UP001500909"/>
    </source>
</evidence>
<dbReference type="EMBL" id="BAAABY010000070">
    <property type="protein sequence ID" value="GAA0500909.1"/>
    <property type="molecule type" value="Genomic_DNA"/>
</dbReference>
<proteinExistence type="predicted"/>
<evidence type="ECO:0000313" key="1">
    <source>
        <dbReference type="EMBL" id="GAA0500909.1"/>
    </source>
</evidence>
<organism evidence="1 2">
    <name type="scientific">Streptomyces olivaceiscleroticus</name>
    <dbReference type="NCBI Taxonomy" id="68245"/>
    <lineage>
        <taxon>Bacteria</taxon>
        <taxon>Bacillati</taxon>
        <taxon>Actinomycetota</taxon>
        <taxon>Actinomycetes</taxon>
        <taxon>Kitasatosporales</taxon>
        <taxon>Streptomycetaceae</taxon>
        <taxon>Streptomyces</taxon>
    </lineage>
</organism>
<dbReference type="RefSeq" id="WP_346100436.1">
    <property type="nucleotide sequence ID" value="NZ_BAAABY010000070.1"/>
</dbReference>
<name>A0ABN1BLX7_9ACTN</name>
<reference evidence="1 2" key="1">
    <citation type="journal article" date="2019" name="Int. J. Syst. Evol. Microbiol.">
        <title>The Global Catalogue of Microorganisms (GCM) 10K type strain sequencing project: providing services to taxonomists for standard genome sequencing and annotation.</title>
        <authorList>
            <consortium name="The Broad Institute Genomics Platform"/>
            <consortium name="The Broad Institute Genome Sequencing Center for Infectious Disease"/>
            <person name="Wu L."/>
            <person name="Ma J."/>
        </authorList>
    </citation>
    <scope>NUCLEOTIDE SEQUENCE [LARGE SCALE GENOMIC DNA]</scope>
    <source>
        <strain evidence="1 2">JCM 4805</strain>
    </source>
</reference>
<gene>
    <name evidence="1" type="ORF">GCM10010361_78010</name>
</gene>
<accession>A0ABN1BLX7</accession>
<sequence>MCTCPAGPALRTAEDELGTLRRRHAAAVTIVHNPAYDLGLRQALARAIRVPEPTK</sequence>
<keyword evidence="2" id="KW-1185">Reference proteome</keyword>
<dbReference type="Proteomes" id="UP001500909">
    <property type="component" value="Unassembled WGS sequence"/>
</dbReference>
<comment type="caution">
    <text evidence="1">The sequence shown here is derived from an EMBL/GenBank/DDBJ whole genome shotgun (WGS) entry which is preliminary data.</text>
</comment>